<dbReference type="InterPro" id="IPR011009">
    <property type="entry name" value="Kinase-like_dom_sf"/>
</dbReference>
<evidence type="ECO:0000313" key="8">
    <source>
        <dbReference type="Proteomes" id="UP000231019"/>
    </source>
</evidence>
<keyword evidence="1" id="KW-0808">Transferase</keyword>
<protein>
    <recommendedName>
        <fullName evidence="6">Protein kinase domain-containing protein</fullName>
    </recommendedName>
</protein>
<evidence type="ECO:0000259" key="6">
    <source>
        <dbReference type="PROSITE" id="PS50011"/>
    </source>
</evidence>
<accession>A0A2M7FY33</accession>
<dbReference type="GO" id="GO:0005524">
    <property type="term" value="F:ATP binding"/>
    <property type="evidence" value="ECO:0007669"/>
    <property type="project" value="UniProtKB-UniRule"/>
</dbReference>
<evidence type="ECO:0000313" key="7">
    <source>
        <dbReference type="EMBL" id="PIW14212.1"/>
    </source>
</evidence>
<dbReference type="SUPFAM" id="SSF56112">
    <property type="entry name" value="Protein kinase-like (PK-like)"/>
    <property type="match status" value="1"/>
</dbReference>
<evidence type="ECO:0000256" key="5">
    <source>
        <dbReference type="PROSITE-ProRule" id="PRU10141"/>
    </source>
</evidence>
<gene>
    <name evidence="7" type="ORF">COW36_22815</name>
</gene>
<proteinExistence type="predicted"/>
<evidence type="ECO:0000256" key="3">
    <source>
        <dbReference type="ARBA" id="ARBA00022777"/>
    </source>
</evidence>
<comment type="caution">
    <text evidence="7">The sequence shown here is derived from an EMBL/GenBank/DDBJ whole genome shotgun (WGS) entry which is preliminary data.</text>
</comment>
<dbReference type="EMBL" id="PFFQ01000063">
    <property type="protein sequence ID" value="PIW14212.1"/>
    <property type="molecule type" value="Genomic_DNA"/>
</dbReference>
<dbReference type="SMART" id="SM00220">
    <property type="entry name" value="S_TKc"/>
    <property type="match status" value="1"/>
</dbReference>
<keyword evidence="3" id="KW-0418">Kinase</keyword>
<evidence type="ECO:0000256" key="1">
    <source>
        <dbReference type="ARBA" id="ARBA00022679"/>
    </source>
</evidence>
<dbReference type="PROSITE" id="PS50011">
    <property type="entry name" value="PROTEIN_KINASE_DOM"/>
    <property type="match status" value="1"/>
</dbReference>
<dbReference type="Pfam" id="PF00069">
    <property type="entry name" value="Pkinase"/>
    <property type="match status" value="1"/>
</dbReference>
<dbReference type="GO" id="GO:0004674">
    <property type="term" value="F:protein serine/threonine kinase activity"/>
    <property type="evidence" value="ECO:0007669"/>
    <property type="project" value="TreeGrafter"/>
</dbReference>
<dbReference type="InterPro" id="IPR017441">
    <property type="entry name" value="Protein_kinase_ATP_BS"/>
</dbReference>
<dbReference type="PROSITE" id="PS00107">
    <property type="entry name" value="PROTEIN_KINASE_ATP"/>
    <property type="match status" value="1"/>
</dbReference>
<dbReference type="AlphaFoldDB" id="A0A2M7FY33"/>
<keyword evidence="2 5" id="KW-0547">Nucleotide-binding</keyword>
<dbReference type="PANTHER" id="PTHR43289:SF34">
    <property type="entry name" value="SERINE_THREONINE-PROTEIN KINASE YBDM-RELATED"/>
    <property type="match status" value="1"/>
</dbReference>
<evidence type="ECO:0000256" key="2">
    <source>
        <dbReference type="ARBA" id="ARBA00022741"/>
    </source>
</evidence>
<dbReference type="CDD" id="cd14014">
    <property type="entry name" value="STKc_PknB_like"/>
    <property type="match status" value="1"/>
</dbReference>
<dbReference type="Gene3D" id="1.10.510.10">
    <property type="entry name" value="Transferase(Phosphotransferase) domain 1"/>
    <property type="match status" value="1"/>
</dbReference>
<organism evidence="7 8">
    <name type="scientific">bacterium (Candidatus Blackallbacteria) CG17_big_fil_post_rev_8_21_14_2_50_48_46</name>
    <dbReference type="NCBI Taxonomy" id="2014261"/>
    <lineage>
        <taxon>Bacteria</taxon>
        <taxon>Candidatus Blackallbacteria</taxon>
    </lineage>
</organism>
<feature type="domain" description="Protein kinase" evidence="6">
    <location>
        <begin position="53"/>
        <end position="331"/>
    </location>
</feature>
<dbReference type="PANTHER" id="PTHR43289">
    <property type="entry name" value="MITOGEN-ACTIVATED PROTEIN KINASE KINASE KINASE 20-RELATED"/>
    <property type="match status" value="1"/>
</dbReference>
<dbReference type="Proteomes" id="UP000231019">
    <property type="component" value="Unassembled WGS sequence"/>
</dbReference>
<reference evidence="7 8" key="1">
    <citation type="submission" date="2017-09" db="EMBL/GenBank/DDBJ databases">
        <title>Depth-based differentiation of microbial function through sediment-hosted aquifers and enrichment of novel symbionts in the deep terrestrial subsurface.</title>
        <authorList>
            <person name="Probst A.J."/>
            <person name="Ladd B."/>
            <person name="Jarett J.K."/>
            <person name="Geller-Mcgrath D.E."/>
            <person name="Sieber C.M."/>
            <person name="Emerson J.B."/>
            <person name="Anantharaman K."/>
            <person name="Thomas B.C."/>
            <person name="Malmstrom R."/>
            <person name="Stieglmeier M."/>
            <person name="Klingl A."/>
            <person name="Woyke T."/>
            <person name="Ryan C.M."/>
            <person name="Banfield J.F."/>
        </authorList>
    </citation>
    <scope>NUCLEOTIDE SEQUENCE [LARGE SCALE GENOMIC DNA]</scope>
    <source>
        <strain evidence="7">CG17_big_fil_post_rev_8_21_14_2_50_48_46</strain>
    </source>
</reference>
<name>A0A2M7FY33_9BACT</name>
<sequence>MNTQAVTDSRKYCLNCFAIIAGNLTQCTQCQYPQPLEYDKRFLKPQYRLYRQYYIGRVLGCGGFGITYLAYDRNLGTRVAIKEYFPTGFATRAEDGLTVIPASGQEGELFRAGKEKFIAEARLLATLRSHNIITIRHFFEDCNTAYFVMEYLEGETLEDYLTRKGGKLPAQEVRKLLFPLLDALDEVHELKSYHRDIKPENIYMTRKGQPILLDFGSARQQISGKTESMVFLSPGYAPLEQYSHNGIQGPWTDIYALAATYYKAVTGITPPTPQERLASDSLLPPQALGIEMPPQEEQWLMKGLGIKWSSRPESTTEWRMMLEGRPEDEEFRKRKEQEETFVKLAILPKLVDKLLTPAEEQEVYEAATYMNIDNERVHFLIDRALEKTGSLRGDPIADKFVQGWLKNLYADETE</sequence>
<dbReference type="InterPro" id="IPR000719">
    <property type="entry name" value="Prot_kinase_dom"/>
</dbReference>
<evidence type="ECO:0000256" key="4">
    <source>
        <dbReference type="ARBA" id="ARBA00022840"/>
    </source>
</evidence>
<keyword evidence="4 5" id="KW-0067">ATP-binding</keyword>
<feature type="binding site" evidence="5">
    <location>
        <position position="82"/>
    </location>
    <ligand>
        <name>ATP</name>
        <dbReference type="ChEBI" id="CHEBI:30616"/>
    </ligand>
</feature>